<comment type="function">
    <text evidence="1 4">The glycine cleavage system catalyzes the degradation of glycine. The P protein binds the alpha-amino group of glycine through its pyridoxal phosphate cofactor; CO(2) is released and the remaining methylamine moiety is then transferred to the lipoamide cofactor of the H protein.</text>
</comment>
<keyword evidence="2 4" id="KW-0560">Oxidoreductase</keyword>
<dbReference type="AlphaFoldDB" id="A0A4R4AKM7"/>
<dbReference type="RefSeq" id="WP_132228142.1">
    <property type="nucleotide sequence ID" value="NZ_NRRH01000002.1"/>
</dbReference>
<dbReference type="InterPro" id="IPR049315">
    <property type="entry name" value="GDC-P_N"/>
</dbReference>
<evidence type="ECO:0000313" key="7">
    <source>
        <dbReference type="Proteomes" id="UP000295247"/>
    </source>
</evidence>
<dbReference type="SUPFAM" id="SSF53383">
    <property type="entry name" value="PLP-dependent transferases"/>
    <property type="match status" value="1"/>
</dbReference>
<dbReference type="Proteomes" id="UP000295247">
    <property type="component" value="Unassembled WGS sequence"/>
</dbReference>
<dbReference type="NCBIfam" id="NF001696">
    <property type="entry name" value="PRK00451.1"/>
    <property type="match status" value="1"/>
</dbReference>
<accession>A0A4R4AKM7</accession>
<comment type="caution">
    <text evidence="6">The sequence shown here is derived from an EMBL/GenBank/DDBJ whole genome shotgun (WGS) entry which is preliminary data.</text>
</comment>
<evidence type="ECO:0000256" key="1">
    <source>
        <dbReference type="ARBA" id="ARBA00003788"/>
    </source>
</evidence>
<dbReference type="InterPro" id="IPR015424">
    <property type="entry name" value="PyrdxlP-dep_Trfase"/>
</dbReference>
<reference evidence="6 7" key="1">
    <citation type="submission" date="2019-03" db="EMBL/GenBank/DDBJ databases">
        <title>Genomic Encyclopedia of Type Strains, Phase IV (KMG-IV): sequencing the most valuable type-strain genomes for metagenomic binning, comparative biology and taxonomic classification.</title>
        <authorList>
            <person name="Goeker M."/>
        </authorList>
    </citation>
    <scope>NUCLEOTIDE SEQUENCE [LARGE SCALE GENOMIC DNA]</scope>
    <source>
        <strain evidence="6 7">DSM 203</strain>
    </source>
</reference>
<dbReference type="CDD" id="cd00613">
    <property type="entry name" value="GDC-P"/>
    <property type="match status" value="1"/>
</dbReference>
<dbReference type="GO" id="GO:0019464">
    <property type="term" value="P:glycine decarboxylation via glycine cleavage system"/>
    <property type="evidence" value="ECO:0007669"/>
    <property type="project" value="UniProtKB-UniRule"/>
</dbReference>
<dbReference type="Gene3D" id="3.40.640.10">
    <property type="entry name" value="Type I PLP-dependent aspartate aminotransferase-like (Major domain)"/>
    <property type="match status" value="1"/>
</dbReference>
<dbReference type="GO" id="GO:0009116">
    <property type="term" value="P:nucleoside metabolic process"/>
    <property type="evidence" value="ECO:0007669"/>
    <property type="project" value="InterPro"/>
</dbReference>
<gene>
    <name evidence="4" type="primary">gcvPA</name>
    <name evidence="6" type="ORF">EDC29_101108</name>
</gene>
<dbReference type="Gene3D" id="3.90.1150.10">
    <property type="entry name" value="Aspartate Aminotransferase, domain 1"/>
    <property type="match status" value="1"/>
</dbReference>
<feature type="domain" description="Glycine cleavage system P-protein N-terminal" evidence="5">
    <location>
        <begin position="3"/>
        <end position="443"/>
    </location>
</feature>
<evidence type="ECO:0000259" key="5">
    <source>
        <dbReference type="Pfam" id="PF02347"/>
    </source>
</evidence>
<name>A0A4R4AKM7_MARGR</name>
<evidence type="ECO:0000256" key="2">
    <source>
        <dbReference type="ARBA" id="ARBA00023002"/>
    </source>
</evidence>
<dbReference type="EC" id="1.4.4.2" evidence="4"/>
<dbReference type="PIRSF" id="PIRSF006815">
    <property type="entry name" value="GcvPA"/>
    <property type="match status" value="1"/>
</dbReference>
<dbReference type="InterPro" id="IPR015422">
    <property type="entry name" value="PyrdxlP-dep_Trfase_small"/>
</dbReference>
<dbReference type="InterPro" id="IPR020581">
    <property type="entry name" value="GDC_P"/>
</dbReference>
<comment type="similarity">
    <text evidence="4">Belongs to the GcvP family. N-terminal subunit subfamily.</text>
</comment>
<evidence type="ECO:0000256" key="4">
    <source>
        <dbReference type="HAMAP-Rule" id="MF_00712"/>
    </source>
</evidence>
<dbReference type="EMBL" id="SMDC01000001">
    <property type="protein sequence ID" value="TCW39694.1"/>
    <property type="molecule type" value="Genomic_DNA"/>
</dbReference>
<evidence type="ECO:0000256" key="3">
    <source>
        <dbReference type="ARBA" id="ARBA00049026"/>
    </source>
</evidence>
<evidence type="ECO:0000313" key="6">
    <source>
        <dbReference type="EMBL" id="TCW39694.1"/>
    </source>
</evidence>
<organism evidence="6 7">
    <name type="scientific">Marichromatium gracile</name>
    <name type="common">Chromatium gracile</name>
    <dbReference type="NCBI Taxonomy" id="1048"/>
    <lineage>
        <taxon>Bacteria</taxon>
        <taxon>Pseudomonadati</taxon>
        <taxon>Pseudomonadota</taxon>
        <taxon>Gammaproteobacteria</taxon>
        <taxon>Chromatiales</taxon>
        <taxon>Chromatiaceae</taxon>
        <taxon>Marichromatium</taxon>
    </lineage>
</organism>
<comment type="catalytic activity">
    <reaction evidence="3 4">
        <text>N(6)-[(R)-lipoyl]-L-lysyl-[glycine-cleavage complex H protein] + glycine + H(+) = N(6)-[(R)-S(8)-aminomethyldihydrolipoyl]-L-lysyl-[glycine-cleavage complex H protein] + CO2</text>
        <dbReference type="Rhea" id="RHEA:24304"/>
        <dbReference type="Rhea" id="RHEA-COMP:10494"/>
        <dbReference type="Rhea" id="RHEA-COMP:10495"/>
        <dbReference type="ChEBI" id="CHEBI:15378"/>
        <dbReference type="ChEBI" id="CHEBI:16526"/>
        <dbReference type="ChEBI" id="CHEBI:57305"/>
        <dbReference type="ChEBI" id="CHEBI:83099"/>
        <dbReference type="ChEBI" id="CHEBI:83143"/>
        <dbReference type="EC" id="1.4.4.2"/>
    </reaction>
</comment>
<dbReference type="InterPro" id="IPR023010">
    <property type="entry name" value="GcvPA"/>
</dbReference>
<protein>
    <recommendedName>
        <fullName evidence="4">Probable glycine dehydrogenase (decarboxylating) subunit 1</fullName>
        <ecNumber evidence="4">1.4.4.2</ecNumber>
    </recommendedName>
    <alternativeName>
        <fullName evidence="4">Glycine cleavage system P-protein subunit 1</fullName>
    </alternativeName>
    <alternativeName>
        <fullName evidence="4">Glycine decarboxylase subunit 1</fullName>
    </alternativeName>
    <alternativeName>
        <fullName evidence="4">Glycine dehydrogenase (aminomethyl-transferring) subunit 1</fullName>
    </alternativeName>
</protein>
<dbReference type="InterPro" id="IPR015421">
    <property type="entry name" value="PyrdxlP-dep_Trfase_major"/>
</dbReference>
<dbReference type="HAMAP" id="MF_00712">
    <property type="entry name" value="GcvPA"/>
    <property type="match status" value="1"/>
</dbReference>
<proteinExistence type="inferred from homology"/>
<dbReference type="Pfam" id="PF02347">
    <property type="entry name" value="GDC-P"/>
    <property type="match status" value="1"/>
</dbReference>
<dbReference type="PANTHER" id="PTHR42806">
    <property type="entry name" value="GLYCINE CLEAVAGE SYSTEM P-PROTEIN"/>
    <property type="match status" value="1"/>
</dbReference>
<dbReference type="GO" id="GO:0004375">
    <property type="term" value="F:glycine dehydrogenase (decarboxylating) activity"/>
    <property type="evidence" value="ECO:0007669"/>
    <property type="project" value="UniProtKB-EC"/>
</dbReference>
<sequence>MPFIPHTDDDVAAMLQAIGAPSIESLFDEIPAALRSGERAEIPPALSEQEITRLMRLRAQTDEQPACFIGAGAYDHYIPAAVWQIATRGEYYSAYTPYQAEASQGTLQVLYEFQSMMTALTALDASNTSLYDGATALAEALLMAVRANRRCKSRRVLIPRALHPLYRSTVRTIVEPQGLELVEVDFDAASGQTPVERCTALAGDQGVAAVVINQPNFFGVLETVDALTDWAHEQGALAVAVVNPLALALLTPPGEWGAAGADIACGEAQPFGMPLSSGGPYAGFLCCKQALVRQLPGRIVGRTLDADGKPGFTLTLQAREQHIRRSKATSNICTNQGLMVTAATIHLALLGAEGLEQVARACHANTLGLVERLCALPGVEPAFTGAIFHEQALRLPRAPREVLGRLAAEADVLGGFALGADYPELDDALLVCATEQRSEEEMRRYASALAEILEAG</sequence>
<comment type="subunit">
    <text evidence="4">The glycine cleavage system is composed of four proteins: P, T, L and H. In this organism, the P 'protein' is a heterodimer of two subunits.</text>
</comment>
<dbReference type="PANTHER" id="PTHR42806:SF1">
    <property type="entry name" value="GLYCINE DEHYDROGENASE (DECARBOXYLATING)"/>
    <property type="match status" value="1"/>
</dbReference>